<keyword evidence="4" id="KW-1185">Reference proteome</keyword>
<protein>
    <submittedName>
        <fullName evidence="3">VCBS repeat-containing protein</fullName>
    </submittedName>
</protein>
<dbReference type="PANTHER" id="PTHR46580:SF4">
    <property type="entry name" value="ATP_GTP-BINDING PROTEIN"/>
    <property type="match status" value="1"/>
</dbReference>
<reference evidence="3 4" key="1">
    <citation type="submission" date="2021-11" db="EMBL/GenBank/DDBJ databases">
        <title>Aliifidinibius sp. nov., a new bacterium isolated from saline soil.</title>
        <authorList>
            <person name="Galisteo C."/>
            <person name="De La Haba R."/>
            <person name="Sanchez-Porro C."/>
            <person name="Ventosa A."/>
        </authorList>
    </citation>
    <scope>NUCLEOTIDE SEQUENCE [LARGE SCALE GENOMIC DNA]</scope>
    <source>
        <strain evidence="3 4">KACC 190600</strain>
    </source>
</reference>
<accession>A0ABT3Q1L3</accession>
<name>A0ABT3Q1L3_9BACT</name>
<evidence type="ECO:0000256" key="2">
    <source>
        <dbReference type="SAM" id="SignalP"/>
    </source>
</evidence>
<sequence length="403" mass="44469">MRTFKNFSLFILALALTACNIEAVDGDDDDDPDTEVYYRNVSADYLPSGLSGSTQKAKAADINGDGFPDIVLAINGQPNKILLNDGSGDFSHISPVQLSSQGYTTQDLSIADFNNNGNPDIIFVSGQGNPNELYINIGGGSFSDISNRIPVSNNSTSVETWDIDNDGAVDIFIGNIGQNTILINNGNAFFTNQTDQRIPIRFTDTEDFTFGDVTGNQWWDIVTANRDNNRLYLNSGSGFFTDQTQFRIPFIQTAEESSHISLVDIDGDGDLDLYIGNSTLENSPYVQDRLLINDGEGFFSDETGNRLPQITTNTSDAAFVDLDNDGNNNNRDFDVVLGNPNGGLWILINNGNGNFNNQTSNWIEEDYFPQVNDIEVADFNRDGFWDLYLSVQNNPDQLLLQRN</sequence>
<dbReference type="Gene3D" id="2.130.10.130">
    <property type="entry name" value="Integrin alpha, N-terminal"/>
    <property type="match status" value="2"/>
</dbReference>
<evidence type="ECO:0000313" key="3">
    <source>
        <dbReference type="EMBL" id="MCW9713992.1"/>
    </source>
</evidence>
<dbReference type="InterPro" id="IPR013517">
    <property type="entry name" value="FG-GAP"/>
</dbReference>
<dbReference type="EMBL" id="JAJNDC010000004">
    <property type="protein sequence ID" value="MCW9713992.1"/>
    <property type="molecule type" value="Genomic_DNA"/>
</dbReference>
<comment type="caution">
    <text evidence="3">The sequence shown here is derived from an EMBL/GenBank/DDBJ whole genome shotgun (WGS) entry which is preliminary data.</text>
</comment>
<organism evidence="3 4">
    <name type="scientific">Fodinibius salicampi</name>
    <dbReference type="NCBI Taxonomy" id="1920655"/>
    <lineage>
        <taxon>Bacteria</taxon>
        <taxon>Pseudomonadati</taxon>
        <taxon>Balneolota</taxon>
        <taxon>Balneolia</taxon>
        <taxon>Balneolales</taxon>
        <taxon>Balneolaceae</taxon>
        <taxon>Fodinibius</taxon>
    </lineage>
</organism>
<dbReference type="PANTHER" id="PTHR46580">
    <property type="entry name" value="SENSOR KINASE-RELATED"/>
    <property type="match status" value="1"/>
</dbReference>
<dbReference type="PROSITE" id="PS51257">
    <property type="entry name" value="PROKAR_LIPOPROTEIN"/>
    <property type="match status" value="1"/>
</dbReference>
<evidence type="ECO:0000256" key="1">
    <source>
        <dbReference type="ARBA" id="ARBA00022729"/>
    </source>
</evidence>
<evidence type="ECO:0000313" key="4">
    <source>
        <dbReference type="Proteomes" id="UP001207337"/>
    </source>
</evidence>
<feature type="signal peptide" evidence="2">
    <location>
        <begin position="1"/>
        <end position="23"/>
    </location>
</feature>
<feature type="chain" id="PRO_5045367744" evidence="2">
    <location>
        <begin position="24"/>
        <end position="403"/>
    </location>
</feature>
<gene>
    <name evidence="3" type="ORF">LQ318_13860</name>
</gene>
<dbReference type="Proteomes" id="UP001207337">
    <property type="component" value="Unassembled WGS sequence"/>
</dbReference>
<keyword evidence="1 2" id="KW-0732">Signal</keyword>
<proteinExistence type="predicted"/>
<dbReference type="RefSeq" id="WP_265791049.1">
    <property type="nucleotide sequence ID" value="NZ_BAABRS010000004.1"/>
</dbReference>
<dbReference type="InterPro" id="IPR028994">
    <property type="entry name" value="Integrin_alpha_N"/>
</dbReference>
<dbReference type="SUPFAM" id="SSF69318">
    <property type="entry name" value="Integrin alpha N-terminal domain"/>
    <property type="match status" value="2"/>
</dbReference>
<dbReference type="Pfam" id="PF13517">
    <property type="entry name" value="FG-GAP_3"/>
    <property type="match status" value="3"/>
</dbReference>